<dbReference type="PANTHER" id="PTHR35985:SF1">
    <property type="entry name" value="OS07G0675200 PROTEIN"/>
    <property type="match status" value="1"/>
</dbReference>
<dbReference type="PRINTS" id="PR00021">
    <property type="entry name" value="PRORICH"/>
</dbReference>
<dbReference type="PANTHER" id="PTHR35985">
    <property type="entry name" value="OS07G0675200 PROTEIN"/>
    <property type="match status" value="1"/>
</dbReference>
<proteinExistence type="predicted"/>
<feature type="compositionally biased region" description="Basic residues" evidence="1">
    <location>
        <begin position="81"/>
        <end position="90"/>
    </location>
</feature>
<dbReference type="AlphaFoldDB" id="A0A6N2MLW8"/>
<sequence length="397" mass="43954">MILSRLAATATSSYRSLSLAYNLARIRGSATDPTGRPRDPEVCAGREHETQHAVPTGKPEESTSLKRPSDEWKKSTDSVKKPNHWHHPNRHMRRLQGWKMPEFTIQQSPIVQQRRKNSTLTVLEEISCAGLDGTPWPEDERSRREQVEDENEYSSHRKASPLSEIQVADTRKPVTRAADGTACEEMYNEPGDVIGWLPEQLDTAEQALERARRIWMENAMRDPMRMLLVTLSTILAFSFSLSPAISEVSKEQIPCTMCYSCDNPCQPLPSPPPPAVPECPPPSPPPPAVPECPPPSPPPPAVPECPPPPAPTNECPACQTPSPPKQSCGPPAGNSFNGPPAGYFFNGPPAEYGNNPVPYFPFDNRNQPLSFSFKSVHLKLQSIVFCIFLSLTVLCFF</sequence>
<feature type="compositionally biased region" description="Basic and acidic residues" evidence="1">
    <location>
        <begin position="35"/>
        <end position="51"/>
    </location>
</feature>
<evidence type="ECO:0000313" key="2">
    <source>
        <dbReference type="EMBL" id="VFU50630.1"/>
    </source>
</evidence>
<feature type="region of interest" description="Disordered" evidence="1">
    <location>
        <begin position="28"/>
        <end position="90"/>
    </location>
</feature>
<protein>
    <submittedName>
        <fullName evidence="2">Uncharacterized protein</fullName>
    </submittedName>
</protein>
<gene>
    <name evidence="2" type="ORF">SVIM_LOCUS338003</name>
</gene>
<feature type="compositionally biased region" description="Basic and acidic residues" evidence="1">
    <location>
        <begin position="58"/>
        <end position="80"/>
    </location>
</feature>
<name>A0A6N2MLW8_SALVM</name>
<feature type="region of interest" description="Disordered" evidence="1">
    <location>
        <begin position="270"/>
        <end position="301"/>
    </location>
</feature>
<accession>A0A6N2MLW8</accession>
<dbReference type="EMBL" id="CAADRP010001730">
    <property type="protein sequence ID" value="VFU50630.1"/>
    <property type="molecule type" value="Genomic_DNA"/>
</dbReference>
<evidence type="ECO:0000256" key="1">
    <source>
        <dbReference type="SAM" id="MobiDB-lite"/>
    </source>
</evidence>
<organism evidence="2">
    <name type="scientific">Salix viminalis</name>
    <name type="common">Common osier</name>
    <name type="synonym">Basket willow</name>
    <dbReference type="NCBI Taxonomy" id="40686"/>
    <lineage>
        <taxon>Eukaryota</taxon>
        <taxon>Viridiplantae</taxon>
        <taxon>Streptophyta</taxon>
        <taxon>Embryophyta</taxon>
        <taxon>Tracheophyta</taxon>
        <taxon>Spermatophyta</taxon>
        <taxon>Magnoliopsida</taxon>
        <taxon>eudicotyledons</taxon>
        <taxon>Gunneridae</taxon>
        <taxon>Pentapetalae</taxon>
        <taxon>rosids</taxon>
        <taxon>fabids</taxon>
        <taxon>Malpighiales</taxon>
        <taxon>Salicaceae</taxon>
        <taxon>Saliceae</taxon>
        <taxon>Salix</taxon>
    </lineage>
</organism>
<feature type="region of interest" description="Disordered" evidence="1">
    <location>
        <begin position="131"/>
        <end position="163"/>
    </location>
</feature>
<reference evidence="2" key="1">
    <citation type="submission" date="2019-03" db="EMBL/GenBank/DDBJ databases">
        <authorList>
            <person name="Mank J."/>
            <person name="Almeida P."/>
        </authorList>
    </citation>
    <scope>NUCLEOTIDE SEQUENCE</scope>
    <source>
        <strain evidence="2">78183</strain>
    </source>
</reference>